<name>A0ABP0DBA7_9PEZI</name>
<evidence type="ECO:0000256" key="1">
    <source>
        <dbReference type="SAM" id="MobiDB-lite"/>
    </source>
</evidence>
<dbReference type="EMBL" id="CAWUON010000009">
    <property type="protein sequence ID" value="CAK7264926.1"/>
    <property type="molecule type" value="Genomic_DNA"/>
</dbReference>
<proteinExistence type="predicted"/>
<feature type="compositionally biased region" description="Low complexity" evidence="1">
    <location>
        <begin position="95"/>
        <end position="108"/>
    </location>
</feature>
<feature type="compositionally biased region" description="Polar residues" evidence="1">
    <location>
        <begin position="29"/>
        <end position="38"/>
    </location>
</feature>
<accession>A0ABP0DBA7</accession>
<protein>
    <submittedName>
        <fullName evidence="2">Uncharacterized protein</fullName>
    </submittedName>
</protein>
<gene>
    <name evidence="2" type="ORF">SEPCBS119000_001242</name>
</gene>
<organism evidence="2 3">
    <name type="scientific">Sporothrix epigloea</name>
    <dbReference type="NCBI Taxonomy" id="1892477"/>
    <lineage>
        <taxon>Eukaryota</taxon>
        <taxon>Fungi</taxon>
        <taxon>Dikarya</taxon>
        <taxon>Ascomycota</taxon>
        <taxon>Pezizomycotina</taxon>
        <taxon>Sordariomycetes</taxon>
        <taxon>Sordariomycetidae</taxon>
        <taxon>Ophiostomatales</taxon>
        <taxon>Ophiostomataceae</taxon>
        <taxon>Sporothrix</taxon>
    </lineage>
</organism>
<dbReference type="Proteomes" id="UP001642502">
    <property type="component" value="Unassembled WGS sequence"/>
</dbReference>
<feature type="region of interest" description="Disordered" evidence="1">
    <location>
        <begin position="1"/>
        <end position="162"/>
    </location>
</feature>
<sequence>MSKEDSGNSKSHRRSSTLDSYAIKYDCVQAQQSNINSTSPSPPPPLPALPGNAKTQPLTSAPSKAQVSGEDAPHLRGRRQNGIGQDQYEYAHTDSFSSSVRSNGRSLSPGKLSRAPGSMSTLATSLHPTTQGSAEYRSTNGSRACDPRSPSPSRSYHRILEDPDMTDASSSVYSMEELIKAIPQIHPLYVKRIAGMGSPGKSPDSFDKKPSPPKKGRFLDTFKRMAKEVADATDIKVSRRAKDSERGKRSPARVRISLGPREQSLLYCELEFILTSALDGYINSQFNAGRLDADKYKKVVDAWHQKGRPKVIGFRYDLETQLDLVFLHVQEFRFYGNRAGNFAAISGILEMMRVNARALRIRTFCQPDSVVAKQLLDSQSLLDLLGSAEQRQVQLAEIVQFFKIVLEREDNLHRAEGTRGTQQPPAVKNEH</sequence>
<evidence type="ECO:0000313" key="2">
    <source>
        <dbReference type="EMBL" id="CAK7264926.1"/>
    </source>
</evidence>
<evidence type="ECO:0000313" key="3">
    <source>
        <dbReference type="Proteomes" id="UP001642502"/>
    </source>
</evidence>
<keyword evidence="3" id="KW-1185">Reference proteome</keyword>
<feature type="compositionally biased region" description="Polar residues" evidence="1">
    <location>
        <begin position="118"/>
        <end position="142"/>
    </location>
</feature>
<feature type="compositionally biased region" description="Polar residues" evidence="1">
    <location>
        <begin position="53"/>
        <end position="66"/>
    </location>
</feature>
<reference evidence="2 3" key="1">
    <citation type="submission" date="2024-01" db="EMBL/GenBank/DDBJ databases">
        <authorList>
            <person name="Allen C."/>
            <person name="Tagirdzhanova G."/>
        </authorList>
    </citation>
    <scope>NUCLEOTIDE SEQUENCE [LARGE SCALE GENOMIC DNA]</scope>
    <source>
        <strain evidence="2 3">CBS 119000</strain>
    </source>
</reference>
<feature type="region of interest" description="Disordered" evidence="1">
    <location>
        <begin position="196"/>
        <end position="215"/>
    </location>
</feature>
<comment type="caution">
    <text evidence="2">The sequence shown here is derived from an EMBL/GenBank/DDBJ whole genome shotgun (WGS) entry which is preliminary data.</text>
</comment>